<comment type="caution">
    <text evidence="1">The sequence shown here is derived from an EMBL/GenBank/DDBJ whole genome shotgun (WGS) entry which is preliminary data.</text>
</comment>
<keyword evidence="2" id="KW-1185">Reference proteome</keyword>
<accession>A0ABX5PT17</accession>
<name>A0ABX5PT17_9GAMM</name>
<dbReference type="Proteomes" id="UP000247584">
    <property type="component" value="Unassembled WGS sequence"/>
</dbReference>
<evidence type="ECO:0000313" key="2">
    <source>
        <dbReference type="Proteomes" id="UP000247584"/>
    </source>
</evidence>
<proteinExistence type="predicted"/>
<protein>
    <submittedName>
        <fullName evidence="1">Uncharacterized protein</fullName>
    </submittedName>
</protein>
<dbReference type="EMBL" id="QJSY01000001">
    <property type="protein sequence ID" value="PYE61015.1"/>
    <property type="molecule type" value="Genomic_DNA"/>
</dbReference>
<gene>
    <name evidence="1" type="ORF">C8J23_10149</name>
</gene>
<organism evidence="1 2">
    <name type="scientific">Shewanella chilikensis</name>
    <dbReference type="NCBI Taxonomy" id="558541"/>
    <lineage>
        <taxon>Bacteria</taxon>
        <taxon>Pseudomonadati</taxon>
        <taxon>Pseudomonadota</taxon>
        <taxon>Gammaproteobacteria</taxon>
        <taxon>Alteromonadales</taxon>
        <taxon>Shewanellaceae</taxon>
        <taxon>Shewanella</taxon>
    </lineage>
</organism>
<evidence type="ECO:0000313" key="1">
    <source>
        <dbReference type="EMBL" id="PYE61015.1"/>
    </source>
</evidence>
<reference evidence="1 2" key="1">
    <citation type="submission" date="2018-06" db="EMBL/GenBank/DDBJ databases">
        <title>Genomic Encyclopedia of Type Strains, Phase III (KMG-III): the genomes of soil and plant-associated and newly described type strains.</title>
        <authorList>
            <person name="Whitman W."/>
        </authorList>
    </citation>
    <scope>NUCLEOTIDE SEQUENCE [LARGE SCALE GENOMIC DNA]</scope>
    <source>
        <strain evidence="1 2">JC5</strain>
    </source>
</reference>
<sequence>MYIQLEIHSKHGHNKAGYPSCCNAFNNKKQLWLTKSLMKNVKRRQQKSPSYL</sequence>